<accession>A0A1M6Y6C6</accession>
<name>A0A1M6Y6C6_9FLAO</name>
<dbReference type="RefSeq" id="WP_143147278.1">
    <property type="nucleotide sequence ID" value="NZ_BMFL01000005.1"/>
</dbReference>
<organism evidence="2 3">
    <name type="scientific">Chishuiella changwenlii</name>
    <dbReference type="NCBI Taxonomy" id="1434701"/>
    <lineage>
        <taxon>Bacteria</taxon>
        <taxon>Pseudomonadati</taxon>
        <taxon>Bacteroidota</taxon>
        <taxon>Flavobacteriia</taxon>
        <taxon>Flavobacteriales</taxon>
        <taxon>Weeksellaceae</taxon>
        <taxon>Chishuiella</taxon>
    </lineage>
</organism>
<feature type="signal peptide" evidence="1">
    <location>
        <begin position="1"/>
        <end position="25"/>
    </location>
</feature>
<dbReference type="EMBL" id="FRBH01000006">
    <property type="protein sequence ID" value="SHL13743.1"/>
    <property type="molecule type" value="Genomic_DNA"/>
</dbReference>
<reference evidence="3" key="1">
    <citation type="submission" date="2016-11" db="EMBL/GenBank/DDBJ databases">
        <authorList>
            <person name="Varghese N."/>
            <person name="Submissions S."/>
        </authorList>
    </citation>
    <scope>NUCLEOTIDE SEQUENCE [LARGE SCALE GENOMIC DNA]</scope>
    <source>
        <strain evidence="3">DSM 27989</strain>
    </source>
</reference>
<proteinExistence type="predicted"/>
<dbReference type="OrthoDB" id="1252557at2"/>
<protein>
    <submittedName>
        <fullName evidence="2">Uncharacterized protein</fullName>
    </submittedName>
</protein>
<evidence type="ECO:0000256" key="1">
    <source>
        <dbReference type="SAM" id="SignalP"/>
    </source>
</evidence>
<gene>
    <name evidence="2" type="ORF">SAMN05443634_106106</name>
</gene>
<feature type="chain" id="PRO_5009922753" evidence="1">
    <location>
        <begin position="26"/>
        <end position="444"/>
    </location>
</feature>
<dbReference type="Proteomes" id="UP000184120">
    <property type="component" value="Unassembled WGS sequence"/>
</dbReference>
<keyword evidence="1" id="KW-0732">Signal</keyword>
<evidence type="ECO:0000313" key="3">
    <source>
        <dbReference type="Proteomes" id="UP000184120"/>
    </source>
</evidence>
<dbReference type="AlphaFoldDB" id="A0A1M6Y6C6"/>
<sequence>MKKNYLNLFMSIFLLLTFISSNCQVGIGTTTPRGILDLNSPIESNLGLVLPANLSPTNIVNPQGDTVAEGTMIYDSTDKCVKYFNGTSWSECLEENSTGSGSALDDSSVVVECSGGFSGNFIKETALSEATYQVTITNNSFYTAKLNFQPNDLEVSGVSGIEVSSVSPTTINLEPEASQIITYSLSGTPQEHGDLTATWNNRILSCTSTVNIGEVVNESVKKLVRVAYYARFSIGSIQFPAFNSQLNNPVNYGRTGTHKGDFDGFSFTDITSTLSNLTVDQLINSYDIISIGYSHLSINDAAKVKQYVDAGGIAIIKLDNNMGTSLLNAFGGTGSVTSGRATPATLTNSHEINNGIFGNATNVQLFGFASSGRVLTSQLADDSEVLGTQGNVAQVFLTGQDNRAIFFWDEGVFRNSRVSGNIINTPQEIALHNYISYMLRKKVL</sequence>
<evidence type="ECO:0000313" key="2">
    <source>
        <dbReference type="EMBL" id="SHL13743.1"/>
    </source>
</evidence>